<comment type="caution">
    <text evidence="5">The sequence shown here is derived from an EMBL/GenBank/DDBJ whole genome shotgun (WGS) entry which is preliminary data.</text>
</comment>
<accession>A0A165Z1S8</accession>
<dbReference type="GO" id="GO:0003677">
    <property type="term" value="F:DNA binding"/>
    <property type="evidence" value="ECO:0007669"/>
    <property type="project" value="InterPro"/>
</dbReference>
<keyword evidence="6" id="KW-1185">Reference proteome</keyword>
<evidence type="ECO:0000259" key="4">
    <source>
        <dbReference type="Pfam" id="PF01555"/>
    </source>
</evidence>
<feature type="domain" description="DNA methylase N-4/N-6" evidence="4">
    <location>
        <begin position="2"/>
        <end position="277"/>
    </location>
</feature>
<dbReference type="AlphaFoldDB" id="A0A165Z1S8"/>
<dbReference type="GO" id="GO:0008170">
    <property type="term" value="F:N-methyltransferase activity"/>
    <property type="evidence" value="ECO:0007669"/>
    <property type="project" value="InterPro"/>
</dbReference>
<keyword evidence="1 5" id="KW-0489">Methyltransferase</keyword>
<dbReference type="InterPro" id="IPR002941">
    <property type="entry name" value="DNA_methylase_N4/N6"/>
</dbReference>
<sequence>MMYPRLKLGRNLLADDGVIFISIDDNEVNNLKKVCDEIFGEENFVAQFNWMKTSTPPSLSKNVRKKLEYVLCFKKLKINGLNGGIIDGGDMPLLNESNDLKVLIFDKNSLNLKIDDGIYKKGKYDRINIKEDFIVKNNSAQNDLVIEGRFKWIQNTLNKEIDKGTIFWVKSKKFAIRYERQDERIKVPSNIISKDECDVGTNEDGKKEILSLFNSHVMDYPKPSSLIKYLINMNVDYDPIILDFFSGSSTTAEAILKLNVQDNKKIKFIMVQLSEQIDKKSEGYKSGYKNIAEIGKERIRRTGEKIKLESDNPNLDIGFKVFKLDSSNLNKWNPDYNDLEQTLINSSENLVHGRTELDLIYEIMLKYGIDLTLAIEEFELKNKKIYSIGFGSLLICLDNNITKEIATEIIKLKEKLSPETTRVVFKDNGFASDSDKTNIKETLKTNNVNEFITI</sequence>
<reference evidence="5 6" key="1">
    <citation type="submission" date="2016-04" db="EMBL/GenBank/DDBJ databases">
        <title>Genome sequence of Methanobrevibacter curvatus DSM 11111.</title>
        <authorList>
            <person name="Poehlein A."/>
            <person name="Seedorf H."/>
            <person name="Daniel R."/>
        </authorList>
    </citation>
    <scope>NUCLEOTIDE SEQUENCE [LARGE SCALE GENOMIC DNA]</scope>
    <source>
        <strain evidence="5 6">DSM 11111</strain>
    </source>
</reference>
<dbReference type="InterPro" id="IPR029063">
    <property type="entry name" value="SAM-dependent_MTases_sf"/>
</dbReference>
<evidence type="ECO:0000256" key="1">
    <source>
        <dbReference type="ARBA" id="ARBA00022603"/>
    </source>
</evidence>
<dbReference type="PATRIC" id="fig|49547.3.peg.1980"/>
<organism evidence="5 6">
    <name type="scientific">Methanobrevibacter curvatus</name>
    <dbReference type="NCBI Taxonomy" id="49547"/>
    <lineage>
        <taxon>Archaea</taxon>
        <taxon>Methanobacteriati</taxon>
        <taxon>Methanobacteriota</taxon>
        <taxon>Methanomada group</taxon>
        <taxon>Methanobacteria</taxon>
        <taxon>Methanobacteriales</taxon>
        <taxon>Methanobacteriaceae</taxon>
        <taxon>Methanobrevibacter</taxon>
    </lineage>
</organism>
<dbReference type="STRING" id="49547.MBCUR_18740"/>
<dbReference type="PIRSF" id="PIRSF015855">
    <property type="entry name" value="TypeIII_Mtase_mKpnI"/>
    <property type="match status" value="1"/>
</dbReference>
<dbReference type="OrthoDB" id="78302at2157"/>
<dbReference type="InterPro" id="IPR002295">
    <property type="entry name" value="N4/N6-MTase_EcoPI_Mod-like"/>
</dbReference>
<dbReference type="EMBL" id="LWMV01000222">
    <property type="protein sequence ID" value="KZX10139.1"/>
    <property type="molecule type" value="Genomic_DNA"/>
</dbReference>
<evidence type="ECO:0000256" key="3">
    <source>
        <dbReference type="ARBA" id="ARBA00022691"/>
    </source>
</evidence>
<dbReference type="PRINTS" id="PR00506">
    <property type="entry name" value="D21N6MTFRASE"/>
</dbReference>
<dbReference type="Pfam" id="PF01555">
    <property type="entry name" value="N6_N4_Mtase"/>
    <property type="match status" value="1"/>
</dbReference>
<evidence type="ECO:0000313" key="6">
    <source>
        <dbReference type="Proteomes" id="UP000077245"/>
    </source>
</evidence>
<proteinExistence type="predicted"/>
<evidence type="ECO:0000256" key="2">
    <source>
        <dbReference type="ARBA" id="ARBA00022679"/>
    </source>
</evidence>
<gene>
    <name evidence="5" type="ORF">MBCUR_18740</name>
</gene>
<dbReference type="SUPFAM" id="SSF53335">
    <property type="entry name" value="S-adenosyl-L-methionine-dependent methyltransferases"/>
    <property type="match status" value="1"/>
</dbReference>
<protein>
    <submittedName>
        <fullName evidence="5">DNA methylase</fullName>
    </submittedName>
</protein>
<dbReference type="Gene3D" id="3.40.50.150">
    <property type="entry name" value="Vaccinia Virus protein VP39"/>
    <property type="match status" value="1"/>
</dbReference>
<name>A0A165Z1S8_9EURY</name>
<keyword evidence="2" id="KW-0808">Transferase</keyword>
<evidence type="ECO:0000313" key="5">
    <source>
        <dbReference type="EMBL" id="KZX10139.1"/>
    </source>
</evidence>
<dbReference type="GO" id="GO:0032259">
    <property type="term" value="P:methylation"/>
    <property type="evidence" value="ECO:0007669"/>
    <property type="project" value="UniProtKB-KW"/>
</dbReference>
<keyword evidence="3" id="KW-0949">S-adenosyl-L-methionine</keyword>
<dbReference type="Proteomes" id="UP000077245">
    <property type="component" value="Unassembled WGS sequence"/>
</dbReference>